<comment type="caution">
    <text evidence="2">The sequence shown here is derived from an EMBL/GenBank/DDBJ whole genome shotgun (WGS) entry which is preliminary data.</text>
</comment>
<evidence type="ECO:0000313" key="3">
    <source>
        <dbReference type="Proteomes" id="UP001222325"/>
    </source>
</evidence>
<organism evidence="2 3">
    <name type="scientific">Mycena belliarum</name>
    <dbReference type="NCBI Taxonomy" id="1033014"/>
    <lineage>
        <taxon>Eukaryota</taxon>
        <taxon>Fungi</taxon>
        <taxon>Dikarya</taxon>
        <taxon>Basidiomycota</taxon>
        <taxon>Agaricomycotina</taxon>
        <taxon>Agaricomycetes</taxon>
        <taxon>Agaricomycetidae</taxon>
        <taxon>Agaricales</taxon>
        <taxon>Marasmiineae</taxon>
        <taxon>Mycenaceae</taxon>
        <taxon>Mycena</taxon>
    </lineage>
</organism>
<keyword evidence="3" id="KW-1185">Reference proteome</keyword>
<sequence>MNIFSSPRQKRSKRLTRTPFNSWNINSRPPLYSWTLSPFPPPSALPWISPLSTPALPPSPAQSWGTSGRFSPNDWLNSWYPSTAFSTPQTPWTAPLPSVQPWLSPTTDYNIKPIYDAVPDWDISTPPATAPAFSSQPRVHWTPTAAFPDLAAEVPEHVETIRIYVEKPAITYWTKQWGYATAHKRSGRALTLRDVLEAVYHYFQEPLAADALPPQYQSALAAVYSERIALNGPPEYAGLARVDVLNGLRVLAGMRQLNYAADASGIMYIALSLRAI</sequence>
<dbReference type="EMBL" id="JARJCN010000007">
    <property type="protein sequence ID" value="KAJ7099355.1"/>
    <property type="molecule type" value="Genomic_DNA"/>
</dbReference>
<dbReference type="AlphaFoldDB" id="A0AAD6UJX1"/>
<protein>
    <recommendedName>
        <fullName evidence="1">DUF6699 domain-containing protein</fullName>
    </recommendedName>
</protein>
<evidence type="ECO:0000259" key="1">
    <source>
        <dbReference type="Pfam" id="PF20415"/>
    </source>
</evidence>
<evidence type="ECO:0000313" key="2">
    <source>
        <dbReference type="EMBL" id="KAJ7099355.1"/>
    </source>
</evidence>
<dbReference type="Pfam" id="PF20415">
    <property type="entry name" value="DUF6699"/>
    <property type="match status" value="1"/>
</dbReference>
<reference evidence="2" key="1">
    <citation type="submission" date="2023-03" db="EMBL/GenBank/DDBJ databases">
        <title>Massive genome expansion in bonnet fungi (Mycena s.s.) driven by repeated elements and novel gene families across ecological guilds.</title>
        <authorList>
            <consortium name="Lawrence Berkeley National Laboratory"/>
            <person name="Harder C.B."/>
            <person name="Miyauchi S."/>
            <person name="Viragh M."/>
            <person name="Kuo A."/>
            <person name="Thoen E."/>
            <person name="Andreopoulos B."/>
            <person name="Lu D."/>
            <person name="Skrede I."/>
            <person name="Drula E."/>
            <person name="Henrissat B."/>
            <person name="Morin E."/>
            <person name="Kohler A."/>
            <person name="Barry K."/>
            <person name="LaButti K."/>
            <person name="Morin E."/>
            <person name="Salamov A."/>
            <person name="Lipzen A."/>
            <person name="Mereny Z."/>
            <person name="Hegedus B."/>
            <person name="Baldrian P."/>
            <person name="Stursova M."/>
            <person name="Weitz H."/>
            <person name="Taylor A."/>
            <person name="Grigoriev I.V."/>
            <person name="Nagy L.G."/>
            <person name="Martin F."/>
            <person name="Kauserud H."/>
        </authorList>
    </citation>
    <scope>NUCLEOTIDE SEQUENCE</scope>
    <source>
        <strain evidence="2">CBHHK173m</strain>
    </source>
</reference>
<dbReference type="InterPro" id="IPR046522">
    <property type="entry name" value="DUF6699"/>
</dbReference>
<dbReference type="Proteomes" id="UP001222325">
    <property type="component" value="Unassembled WGS sequence"/>
</dbReference>
<name>A0AAD6UJX1_9AGAR</name>
<proteinExistence type="predicted"/>
<feature type="domain" description="DUF6699" evidence="1">
    <location>
        <begin position="120"/>
        <end position="255"/>
    </location>
</feature>
<accession>A0AAD6UJX1</accession>
<gene>
    <name evidence="2" type="ORF">B0H15DRAFT_819959</name>
</gene>